<dbReference type="Proteomes" id="UP000499080">
    <property type="component" value="Unassembled WGS sequence"/>
</dbReference>
<dbReference type="EMBL" id="BGPR01006769">
    <property type="protein sequence ID" value="GBN21707.1"/>
    <property type="molecule type" value="Genomic_DNA"/>
</dbReference>
<keyword evidence="2" id="KW-1185">Reference proteome</keyword>
<evidence type="ECO:0000313" key="1">
    <source>
        <dbReference type="EMBL" id="GBN21707.1"/>
    </source>
</evidence>
<dbReference type="AlphaFoldDB" id="A0A4Y2M7S7"/>
<proteinExistence type="predicted"/>
<gene>
    <name evidence="1" type="ORF">AVEN_254422_1</name>
</gene>
<accession>A0A4Y2M7S7</accession>
<name>A0A4Y2M7S7_ARAVE</name>
<reference evidence="1 2" key="1">
    <citation type="journal article" date="2019" name="Sci. Rep.">
        <title>Orb-weaving spider Araneus ventricosus genome elucidates the spidroin gene catalogue.</title>
        <authorList>
            <person name="Kono N."/>
            <person name="Nakamura H."/>
            <person name="Ohtoshi R."/>
            <person name="Moran D.A.P."/>
            <person name="Shinohara A."/>
            <person name="Yoshida Y."/>
            <person name="Fujiwara M."/>
            <person name="Mori M."/>
            <person name="Tomita M."/>
            <person name="Arakawa K."/>
        </authorList>
    </citation>
    <scope>NUCLEOTIDE SEQUENCE [LARGE SCALE GENOMIC DNA]</scope>
</reference>
<organism evidence="1 2">
    <name type="scientific">Araneus ventricosus</name>
    <name type="common">Orbweaver spider</name>
    <name type="synonym">Epeira ventricosa</name>
    <dbReference type="NCBI Taxonomy" id="182803"/>
    <lineage>
        <taxon>Eukaryota</taxon>
        <taxon>Metazoa</taxon>
        <taxon>Ecdysozoa</taxon>
        <taxon>Arthropoda</taxon>
        <taxon>Chelicerata</taxon>
        <taxon>Arachnida</taxon>
        <taxon>Araneae</taxon>
        <taxon>Araneomorphae</taxon>
        <taxon>Entelegynae</taxon>
        <taxon>Araneoidea</taxon>
        <taxon>Araneidae</taxon>
        <taxon>Araneus</taxon>
    </lineage>
</organism>
<comment type="caution">
    <text evidence="1">The sequence shown here is derived from an EMBL/GenBank/DDBJ whole genome shotgun (WGS) entry which is preliminary data.</text>
</comment>
<protein>
    <submittedName>
        <fullName evidence="1">Uncharacterized protein</fullName>
    </submittedName>
</protein>
<evidence type="ECO:0000313" key="2">
    <source>
        <dbReference type="Proteomes" id="UP000499080"/>
    </source>
</evidence>
<sequence>MCARKNSPTSRIMKNGPLFPNIQETPVAQVTGTIALVQISNANRQQFTSNNGNNTFRFNNTNSQQITNNDSNSTFNSAQLTDFPAHNADESPPSFSCLRLYSLVRLVVTSHGVIQYILYISFPSRDIEKMIAFSGIFDLSSRSRIQAWQLPVIPYLPL</sequence>